<evidence type="ECO:0000259" key="6">
    <source>
        <dbReference type="SMART" id="SM00983"/>
    </source>
</evidence>
<dbReference type="RefSeq" id="WP_095063367.1">
    <property type="nucleotide sequence ID" value="NZ_FXUV02000054.1"/>
</dbReference>
<keyword evidence="3 7" id="KW-0418">Kinase</keyword>
<proteinExistence type="predicted"/>
<evidence type="ECO:0000313" key="8">
    <source>
        <dbReference type="EMBL" id="SNB81246.1"/>
    </source>
</evidence>
<dbReference type="GO" id="GO:0005524">
    <property type="term" value="F:ATP binding"/>
    <property type="evidence" value="ECO:0007669"/>
    <property type="project" value="UniProtKB-KW"/>
</dbReference>
<dbReference type="InterPro" id="IPR053149">
    <property type="entry name" value="TPK"/>
</dbReference>
<evidence type="ECO:0000256" key="3">
    <source>
        <dbReference type="ARBA" id="ARBA00022777"/>
    </source>
</evidence>
<dbReference type="Gene3D" id="3.40.50.10240">
    <property type="entry name" value="Thiamin pyrophosphokinase, catalytic domain"/>
    <property type="match status" value="1"/>
</dbReference>
<protein>
    <recommendedName>
        <fullName evidence="5">Thiamine diphosphokinase</fullName>
        <ecNumber evidence="5">2.7.6.2</ecNumber>
    </recommendedName>
</protein>
<dbReference type="GO" id="GO:0009229">
    <property type="term" value="P:thiamine diphosphate biosynthetic process"/>
    <property type="evidence" value="ECO:0007669"/>
    <property type="project" value="InterPro"/>
</dbReference>
<keyword evidence="2" id="KW-0547">Nucleotide-binding</keyword>
<organism evidence="7">
    <name type="scientific">Kingella negevensis</name>
    <dbReference type="NCBI Taxonomy" id="1522312"/>
    <lineage>
        <taxon>Bacteria</taxon>
        <taxon>Pseudomonadati</taxon>
        <taxon>Pseudomonadota</taxon>
        <taxon>Betaproteobacteria</taxon>
        <taxon>Neisseriales</taxon>
        <taxon>Neisseriaceae</taxon>
        <taxon>Kingella</taxon>
    </lineage>
</organism>
<dbReference type="InterPro" id="IPR036759">
    <property type="entry name" value="TPK_catalytic_sf"/>
</dbReference>
<dbReference type="Proteomes" id="UP000215450">
    <property type="component" value="Unassembled WGS sequence"/>
</dbReference>
<dbReference type="InterPro" id="IPR007371">
    <property type="entry name" value="TPK_catalytic"/>
</dbReference>
<evidence type="ECO:0000256" key="5">
    <source>
        <dbReference type="NCBIfam" id="TIGR01378"/>
    </source>
</evidence>
<dbReference type="InterPro" id="IPR006282">
    <property type="entry name" value="Thi_PPkinase"/>
</dbReference>
<dbReference type="GO" id="GO:0006772">
    <property type="term" value="P:thiamine metabolic process"/>
    <property type="evidence" value="ECO:0007669"/>
    <property type="project" value="UniProtKB-UniRule"/>
</dbReference>
<evidence type="ECO:0000313" key="7">
    <source>
        <dbReference type="EMBL" id="SMQ13414.1"/>
    </source>
</evidence>
<dbReference type="Pfam" id="PF04265">
    <property type="entry name" value="TPK_B1_binding"/>
    <property type="match status" value="1"/>
</dbReference>
<feature type="domain" description="Thiamin pyrophosphokinase thiamin-binding" evidence="6">
    <location>
        <begin position="141"/>
        <end position="205"/>
    </location>
</feature>
<dbReference type="SUPFAM" id="SSF63999">
    <property type="entry name" value="Thiamin pyrophosphokinase, catalytic domain"/>
    <property type="match status" value="1"/>
</dbReference>
<reference evidence="9" key="3">
    <citation type="submission" date="2017-06" db="EMBL/GenBank/DDBJ databases">
        <authorList>
            <person name="Laurent S."/>
        </authorList>
    </citation>
    <scope>NUCLEOTIDE SEQUENCE [LARGE SCALE GENOMIC DNA]</scope>
</reference>
<keyword evidence="1 7" id="KW-0808">Transferase</keyword>
<evidence type="ECO:0000256" key="1">
    <source>
        <dbReference type="ARBA" id="ARBA00022679"/>
    </source>
</evidence>
<dbReference type="GO" id="GO:0016301">
    <property type="term" value="F:kinase activity"/>
    <property type="evidence" value="ECO:0007669"/>
    <property type="project" value="UniProtKB-KW"/>
</dbReference>
<dbReference type="Pfam" id="PF04263">
    <property type="entry name" value="TPK_catalytic"/>
    <property type="match status" value="1"/>
</dbReference>
<dbReference type="NCBIfam" id="TIGR01378">
    <property type="entry name" value="thi_PPkinase"/>
    <property type="match status" value="1"/>
</dbReference>
<sequence length="211" mass="23516">MKTLIFCAGAPNPDLSILQHINPDLLIGVDGGAARLVQHGYTPDWAIGDFDSAPPPPQAKNTLKLQPEKDDTDLEYALLHILQNHQPEKIKQIIILGAIGGGRLDHLLCNIWLAHQPRFAPWLDKIHLIEQGNSVKFYRAGTHLLQPENSKKYLSFIGLTPIKQLTLQGVKYPLTNQDYAYPMALISNEFSDSQAQFSFESGTICVLQTHD</sequence>
<dbReference type="PANTHER" id="PTHR41299:SF1">
    <property type="entry name" value="THIAMINE PYROPHOSPHOKINASE"/>
    <property type="match status" value="1"/>
</dbReference>
<keyword evidence="9" id="KW-1185">Reference proteome</keyword>
<dbReference type="SMART" id="SM00983">
    <property type="entry name" value="TPK_B1_binding"/>
    <property type="match status" value="1"/>
</dbReference>
<evidence type="ECO:0000313" key="9">
    <source>
        <dbReference type="Proteomes" id="UP000215450"/>
    </source>
</evidence>
<dbReference type="STRING" id="1522312.GCA_900177895_01892"/>
<dbReference type="EMBL" id="FXUV02000054">
    <property type="protein sequence ID" value="SNB81246.1"/>
    <property type="molecule type" value="Genomic_DNA"/>
</dbReference>
<dbReference type="GO" id="GO:0004788">
    <property type="term" value="F:thiamine diphosphokinase activity"/>
    <property type="evidence" value="ECO:0007669"/>
    <property type="project" value="UniProtKB-UniRule"/>
</dbReference>
<evidence type="ECO:0000256" key="4">
    <source>
        <dbReference type="ARBA" id="ARBA00022840"/>
    </source>
</evidence>
<reference evidence="7" key="1">
    <citation type="submission" date="2017-05" db="EMBL/GenBank/DDBJ databases">
        <authorList>
            <person name="Song R."/>
            <person name="Chenine A.L."/>
            <person name="Ruprecht R.M."/>
        </authorList>
    </citation>
    <scope>NUCLEOTIDE SEQUENCE</scope>
    <source>
        <strain evidence="7">Kingella_eburonensis</strain>
    </source>
</reference>
<dbReference type="CDD" id="cd07995">
    <property type="entry name" value="TPK"/>
    <property type="match status" value="1"/>
</dbReference>
<gene>
    <name evidence="7" type="primary">thiN</name>
    <name evidence="8" type="ORF">KEBURONENSIS_00457</name>
    <name evidence="7" type="ORF">KEBURONENSIS_00553</name>
</gene>
<dbReference type="EMBL" id="FXUV01000063">
    <property type="protein sequence ID" value="SMQ13414.1"/>
    <property type="molecule type" value="Genomic_DNA"/>
</dbReference>
<dbReference type="PANTHER" id="PTHR41299">
    <property type="entry name" value="THIAMINE PYROPHOSPHOKINASE"/>
    <property type="match status" value="1"/>
</dbReference>
<name>A0A238HIW5_9NEIS</name>
<evidence type="ECO:0000256" key="2">
    <source>
        <dbReference type="ARBA" id="ARBA00022741"/>
    </source>
</evidence>
<dbReference type="AlphaFoldDB" id="A0A238HIW5"/>
<reference evidence="8" key="2">
    <citation type="submission" date="2017-06" db="EMBL/GenBank/DDBJ databases">
        <authorList>
            <person name="Kim H.J."/>
            <person name="Triplett B.A."/>
        </authorList>
    </citation>
    <scope>NUCLEOTIDE SEQUENCE [LARGE SCALE GENOMIC DNA]</scope>
    <source>
        <strain evidence="8">Kingella_eburonensis</strain>
    </source>
</reference>
<dbReference type="EC" id="2.7.6.2" evidence="5"/>
<dbReference type="GO" id="GO:0030975">
    <property type="term" value="F:thiamine binding"/>
    <property type="evidence" value="ECO:0007669"/>
    <property type="project" value="InterPro"/>
</dbReference>
<accession>A0A238HIW5</accession>
<keyword evidence="4" id="KW-0067">ATP-binding</keyword>
<dbReference type="InterPro" id="IPR007373">
    <property type="entry name" value="Thiamin_PyroPKinase_B1-bd"/>
</dbReference>
<dbReference type="OrthoDB" id="7057856at2"/>